<protein>
    <recommendedName>
        <fullName evidence="4">Exopolysaccharide synthesis protein ExoD</fullName>
    </recommendedName>
</protein>
<organism evidence="2 3">
    <name type="scientific">Chromatocurvus halotolerans</name>
    <dbReference type="NCBI Taxonomy" id="1132028"/>
    <lineage>
        <taxon>Bacteria</taxon>
        <taxon>Pseudomonadati</taxon>
        <taxon>Pseudomonadota</taxon>
        <taxon>Gammaproteobacteria</taxon>
        <taxon>Cellvibrionales</taxon>
        <taxon>Halieaceae</taxon>
        <taxon>Chromatocurvus</taxon>
    </lineage>
</organism>
<reference evidence="2 3" key="1">
    <citation type="submission" date="2019-03" db="EMBL/GenBank/DDBJ databases">
        <title>Genomic Encyclopedia of Type Strains, Phase IV (KMG-IV): sequencing the most valuable type-strain genomes for metagenomic binning, comparative biology and taxonomic classification.</title>
        <authorList>
            <person name="Goeker M."/>
        </authorList>
    </citation>
    <scope>NUCLEOTIDE SEQUENCE [LARGE SCALE GENOMIC DNA]</scope>
    <source>
        <strain evidence="2 3">DSM 23344</strain>
    </source>
</reference>
<keyword evidence="3" id="KW-1185">Reference proteome</keyword>
<evidence type="ECO:0008006" key="4">
    <source>
        <dbReference type="Google" id="ProtNLM"/>
    </source>
</evidence>
<keyword evidence="1" id="KW-0812">Transmembrane</keyword>
<evidence type="ECO:0000313" key="3">
    <source>
        <dbReference type="Proteomes" id="UP000294980"/>
    </source>
</evidence>
<proteinExistence type="predicted"/>
<keyword evidence="1" id="KW-1133">Transmembrane helix</keyword>
<name>A0A4R2LBW1_9GAMM</name>
<accession>A0A4R2LBW1</accession>
<dbReference type="Pfam" id="PF06055">
    <property type="entry name" value="ExoD"/>
    <property type="match status" value="1"/>
</dbReference>
<dbReference type="InterPro" id="IPR010331">
    <property type="entry name" value="ExoD"/>
</dbReference>
<dbReference type="PANTHER" id="PTHR41795">
    <property type="entry name" value="EXOPOLYSACCHARIDE SYNTHESIS PROTEIN"/>
    <property type="match status" value="1"/>
</dbReference>
<evidence type="ECO:0000256" key="1">
    <source>
        <dbReference type="SAM" id="Phobius"/>
    </source>
</evidence>
<feature type="transmembrane region" description="Helical" evidence="1">
    <location>
        <begin position="175"/>
        <end position="195"/>
    </location>
</feature>
<comment type="caution">
    <text evidence="2">The sequence shown here is derived from an EMBL/GenBank/DDBJ whole genome shotgun (WGS) entry which is preliminary data.</text>
</comment>
<keyword evidence="1" id="KW-0472">Membrane</keyword>
<sequence length="196" mass="21222">MKDTTVASLDDVLERILRASREQDPVSVEAIMSAIGERSFGALLLLAGFVVLAPIIGDIPAVPTVMAVFVFLISAQLLANRRYFWLPRWLRGRSLKAQTLQKAVGRSRRAARFVDRLLKPRLPFFIAGSARYATATACLIIALVLPPMELIPFSANIAGLALSLFGLAHIARDGLLALIAFVFTLAGIAALVYGFS</sequence>
<feature type="transmembrane region" description="Helical" evidence="1">
    <location>
        <begin position="40"/>
        <end position="56"/>
    </location>
</feature>
<dbReference type="PIRSF" id="PIRSF033239">
    <property type="entry name" value="ExoD"/>
    <property type="match status" value="1"/>
</dbReference>
<gene>
    <name evidence="2" type="ORF">EV688_104260</name>
</gene>
<feature type="transmembrane region" description="Helical" evidence="1">
    <location>
        <begin position="122"/>
        <end position="144"/>
    </location>
</feature>
<feature type="transmembrane region" description="Helical" evidence="1">
    <location>
        <begin position="150"/>
        <end position="168"/>
    </location>
</feature>
<dbReference type="Proteomes" id="UP000294980">
    <property type="component" value="Unassembled WGS sequence"/>
</dbReference>
<dbReference type="AlphaFoldDB" id="A0A4R2LBW1"/>
<dbReference type="RefSeq" id="WP_117315175.1">
    <property type="nucleotide sequence ID" value="NZ_QQSW01000002.1"/>
</dbReference>
<dbReference type="OrthoDB" id="8635607at2"/>
<dbReference type="EMBL" id="SLWX01000004">
    <property type="protein sequence ID" value="TCO76805.1"/>
    <property type="molecule type" value="Genomic_DNA"/>
</dbReference>
<evidence type="ECO:0000313" key="2">
    <source>
        <dbReference type="EMBL" id="TCO76805.1"/>
    </source>
</evidence>
<feature type="transmembrane region" description="Helical" evidence="1">
    <location>
        <begin position="62"/>
        <end position="79"/>
    </location>
</feature>
<dbReference type="PANTHER" id="PTHR41795:SF1">
    <property type="entry name" value="EXOPOLYSACCHARIDE SYNTHESIS PROTEIN"/>
    <property type="match status" value="1"/>
</dbReference>